<name>A0A0E9NAD2_SAICN</name>
<dbReference type="EMBL" id="BACD03000005">
    <property type="protein sequence ID" value="GAO46789.1"/>
    <property type="molecule type" value="Genomic_DNA"/>
</dbReference>
<proteinExistence type="predicted"/>
<organism evidence="1 2">
    <name type="scientific">Saitoella complicata (strain BCRC 22490 / CBS 7301 / JCM 7358 / NBRC 10748 / NRRL Y-17804)</name>
    <dbReference type="NCBI Taxonomy" id="698492"/>
    <lineage>
        <taxon>Eukaryota</taxon>
        <taxon>Fungi</taxon>
        <taxon>Dikarya</taxon>
        <taxon>Ascomycota</taxon>
        <taxon>Taphrinomycotina</taxon>
        <taxon>Taphrinomycotina incertae sedis</taxon>
        <taxon>Saitoella</taxon>
    </lineage>
</organism>
<evidence type="ECO:0000313" key="2">
    <source>
        <dbReference type="Proteomes" id="UP000033140"/>
    </source>
</evidence>
<sequence>MIRRRKSIPINRLPSRRSIDLINRNIRNIAQRTLHRRWWADCGVNGGSSCCDSRTELIVVSERVFDVDPVEVYYQKIAWIARQQTRTSPFLTRSQSDFSYRKRVVSVIGGVSLVWKCADHGINAVPLQILTGPRIQLEQGLQNWTKPRSGKSRISPLKLAGC</sequence>
<reference evidence="1 2" key="1">
    <citation type="journal article" date="2011" name="J. Gen. Appl. Microbiol.">
        <title>Draft genome sequencing of the enigmatic yeast Saitoella complicata.</title>
        <authorList>
            <person name="Nishida H."/>
            <person name="Hamamoto M."/>
            <person name="Sugiyama J."/>
        </authorList>
    </citation>
    <scope>NUCLEOTIDE SEQUENCE [LARGE SCALE GENOMIC DNA]</scope>
    <source>
        <strain evidence="1 2">NRRL Y-17804</strain>
    </source>
</reference>
<keyword evidence="2" id="KW-1185">Reference proteome</keyword>
<accession>A0A0E9NAD2</accession>
<dbReference type="AlphaFoldDB" id="A0A0E9NAD2"/>
<dbReference type="Proteomes" id="UP000033140">
    <property type="component" value="Unassembled WGS sequence"/>
</dbReference>
<gene>
    <name evidence="1" type="ORF">G7K_1008-t1</name>
</gene>
<reference evidence="1 2" key="3">
    <citation type="journal article" date="2015" name="Genome Announc.">
        <title>Draft Genome Sequence of the Archiascomycetous Yeast Saitoella complicata.</title>
        <authorList>
            <person name="Yamauchi K."/>
            <person name="Kondo S."/>
            <person name="Hamamoto M."/>
            <person name="Takahashi Y."/>
            <person name="Ogura Y."/>
            <person name="Hayashi T."/>
            <person name="Nishida H."/>
        </authorList>
    </citation>
    <scope>NUCLEOTIDE SEQUENCE [LARGE SCALE GENOMIC DNA]</scope>
    <source>
        <strain evidence="1 2">NRRL Y-17804</strain>
    </source>
</reference>
<protein>
    <submittedName>
        <fullName evidence="1">Uncharacterized protein</fullName>
    </submittedName>
</protein>
<reference evidence="1 2" key="2">
    <citation type="journal article" date="2014" name="J. Gen. Appl. Microbiol.">
        <title>The early diverging ascomycetous budding yeast Saitoella complicata has three histone deacetylases belonging to the Clr6, Hos2, and Rpd3 lineages.</title>
        <authorList>
            <person name="Nishida H."/>
            <person name="Matsumoto T."/>
            <person name="Kondo S."/>
            <person name="Hamamoto M."/>
            <person name="Yoshikawa H."/>
        </authorList>
    </citation>
    <scope>NUCLEOTIDE SEQUENCE [LARGE SCALE GENOMIC DNA]</scope>
    <source>
        <strain evidence="1 2">NRRL Y-17804</strain>
    </source>
</reference>
<comment type="caution">
    <text evidence="1">The sequence shown here is derived from an EMBL/GenBank/DDBJ whole genome shotgun (WGS) entry which is preliminary data.</text>
</comment>
<evidence type="ECO:0000313" key="1">
    <source>
        <dbReference type="EMBL" id="GAO46789.1"/>
    </source>
</evidence>